<dbReference type="SMART" id="SM00316">
    <property type="entry name" value="S1"/>
    <property type="match status" value="4"/>
</dbReference>
<feature type="domain" description="S1 motif" evidence="4">
    <location>
        <begin position="261"/>
        <end position="334"/>
    </location>
</feature>
<dbReference type="InterPro" id="IPR035104">
    <property type="entry name" value="Ribosomal_protein_S1-like"/>
</dbReference>
<sequence>MRRIPRGQKIETTVAGISGGTIFLDLNAKTEGILDAAEFTGEDGVLHLSEGDRVTVYFLGDTPDGPRFTTRLAADNAGAQELENAWQNRIPVNGTVEKEIKGGFEIRIGKTRAFCPYSQSGIRGKSFAAGQTVPFLITEFRDGGRHLVVSHRILLEEEEKKRREELQSRLHEGMTVKGTVSSIHPFGVFVDIGGLEALIPVSEIARKRISGPEEIRGILPEGTETEAVILRIDPAHGRIALSRKALERDPWQGAAERYRPGSRVSGCISRTADFGVFVTLEEGVDGLVHVSELEKAGLVSAGTNLRKAFRPGGRFDAEVLAVDGPGRRISLKPAENREEAAAAENYLGSGTGGDTYSPFAALLDKNKAKKS</sequence>
<dbReference type="PANTHER" id="PTHR10724:SF7">
    <property type="entry name" value="SMALL RIBOSOMAL SUBUNIT PROTEIN BS1C"/>
    <property type="match status" value="1"/>
</dbReference>
<name>A0A9D9HGJ6_9SPIR</name>
<dbReference type="PRINTS" id="PR00681">
    <property type="entry name" value="RIBOSOMALS1"/>
</dbReference>
<evidence type="ECO:0000256" key="3">
    <source>
        <dbReference type="ARBA" id="ARBA00023274"/>
    </source>
</evidence>
<proteinExistence type="inferred from homology"/>
<dbReference type="GO" id="GO:0006412">
    <property type="term" value="P:translation"/>
    <property type="evidence" value="ECO:0007669"/>
    <property type="project" value="TreeGrafter"/>
</dbReference>
<reference evidence="5" key="2">
    <citation type="journal article" date="2021" name="PeerJ">
        <title>Extensive microbial diversity within the chicken gut microbiome revealed by metagenomics and culture.</title>
        <authorList>
            <person name="Gilroy R."/>
            <person name="Ravi A."/>
            <person name="Getino M."/>
            <person name="Pursley I."/>
            <person name="Horton D.L."/>
            <person name="Alikhan N.F."/>
            <person name="Baker D."/>
            <person name="Gharbi K."/>
            <person name="Hall N."/>
            <person name="Watson M."/>
            <person name="Adriaenssens E.M."/>
            <person name="Foster-Nyarko E."/>
            <person name="Jarju S."/>
            <person name="Secka A."/>
            <person name="Antonio M."/>
            <person name="Oren A."/>
            <person name="Chaudhuri R.R."/>
            <person name="La Ragione R."/>
            <person name="Hildebrand F."/>
            <person name="Pallen M.J."/>
        </authorList>
    </citation>
    <scope>NUCLEOTIDE SEQUENCE</scope>
    <source>
        <strain evidence="5">B3-4054</strain>
    </source>
</reference>
<feature type="domain" description="S1 motif" evidence="4">
    <location>
        <begin position="173"/>
        <end position="244"/>
    </location>
</feature>
<keyword evidence="2" id="KW-0689">Ribosomal protein</keyword>
<dbReference type="AlphaFoldDB" id="A0A9D9HGJ6"/>
<evidence type="ECO:0000256" key="2">
    <source>
        <dbReference type="ARBA" id="ARBA00022980"/>
    </source>
</evidence>
<dbReference type="InterPro" id="IPR012340">
    <property type="entry name" value="NA-bd_OB-fold"/>
</dbReference>
<dbReference type="PANTHER" id="PTHR10724">
    <property type="entry name" value="30S RIBOSOMAL PROTEIN S1"/>
    <property type="match status" value="1"/>
</dbReference>
<dbReference type="CDD" id="cd04465">
    <property type="entry name" value="S1_RPS1_repeat_ec2_hs2"/>
    <property type="match status" value="1"/>
</dbReference>
<comment type="similarity">
    <text evidence="1">Belongs to the bacterial ribosomal protein bS1 family.</text>
</comment>
<dbReference type="Proteomes" id="UP000823616">
    <property type="component" value="Unassembled WGS sequence"/>
</dbReference>
<accession>A0A9D9HGJ6</accession>
<dbReference type="PROSITE" id="PS50126">
    <property type="entry name" value="S1"/>
    <property type="match status" value="2"/>
</dbReference>
<organism evidence="5 6">
    <name type="scientific">Candidatus Avitreponema avistercoris</name>
    <dbReference type="NCBI Taxonomy" id="2840705"/>
    <lineage>
        <taxon>Bacteria</taxon>
        <taxon>Pseudomonadati</taxon>
        <taxon>Spirochaetota</taxon>
        <taxon>Spirochaetia</taxon>
        <taxon>Spirochaetales</taxon>
        <taxon>Candidatus Avitreponema</taxon>
    </lineage>
</organism>
<protein>
    <submittedName>
        <fullName evidence="5">S1 RNA-binding domain-containing protein</fullName>
    </submittedName>
</protein>
<dbReference type="EMBL" id="JADIMS010000101">
    <property type="protein sequence ID" value="MBO8450556.1"/>
    <property type="molecule type" value="Genomic_DNA"/>
</dbReference>
<evidence type="ECO:0000259" key="4">
    <source>
        <dbReference type="PROSITE" id="PS50126"/>
    </source>
</evidence>
<dbReference type="Gene3D" id="2.40.50.140">
    <property type="entry name" value="Nucleic acid-binding proteins"/>
    <property type="match status" value="3"/>
</dbReference>
<evidence type="ECO:0000313" key="6">
    <source>
        <dbReference type="Proteomes" id="UP000823616"/>
    </source>
</evidence>
<dbReference type="InterPro" id="IPR003029">
    <property type="entry name" value="S1_domain"/>
</dbReference>
<evidence type="ECO:0000256" key="1">
    <source>
        <dbReference type="ARBA" id="ARBA00006767"/>
    </source>
</evidence>
<gene>
    <name evidence="5" type="ORF">IAA96_05555</name>
</gene>
<keyword evidence="3" id="KW-0687">Ribonucleoprotein</keyword>
<dbReference type="InterPro" id="IPR050437">
    <property type="entry name" value="Ribos_protein_bS1-like"/>
</dbReference>
<evidence type="ECO:0000313" key="5">
    <source>
        <dbReference type="EMBL" id="MBO8450556.1"/>
    </source>
</evidence>
<dbReference type="GO" id="GO:0003735">
    <property type="term" value="F:structural constituent of ribosome"/>
    <property type="evidence" value="ECO:0007669"/>
    <property type="project" value="TreeGrafter"/>
</dbReference>
<dbReference type="GO" id="GO:0003729">
    <property type="term" value="F:mRNA binding"/>
    <property type="evidence" value="ECO:0007669"/>
    <property type="project" value="TreeGrafter"/>
</dbReference>
<reference evidence="5" key="1">
    <citation type="submission" date="2020-10" db="EMBL/GenBank/DDBJ databases">
        <authorList>
            <person name="Gilroy R."/>
        </authorList>
    </citation>
    <scope>NUCLEOTIDE SEQUENCE</scope>
    <source>
        <strain evidence="5">B3-4054</strain>
    </source>
</reference>
<dbReference type="SUPFAM" id="SSF50249">
    <property type="entry name" value="Nucleic acid-binding proteins"/>
    <property type="match status" value="4"/>
</dbReference>
<dbReference type="Pfam" id="PF00575">
    <property type="entry name" value="S1"/>
    <property type="match status" value="2"/>
</dbReference>
<comment type="caution">
    <text evidence="5">The sequence shown here is derived from an EMBL/GenBank/DDBJ whole genome shotgun (WGS) entry which is preliminary data.</text>
</comment>